<sequence length="95" mass="9691">MSTGTSAMTDGGDDNGGESIWSDVSSREMAGGAVGLGAALLLFMGVAMVAFFLLALAAVNINLDVLGVGIALILFGYATLKLADRIGTPDFDFDE</sequence>
<keyword evidence="2" id="KW-1133">Transmembrane helix</keyword>
<accession>A0A238Y9X6</accession>
<feature type="transmembrane region" description="Helical" evidence="2">
    <location>
        <begin position="65"/>
        <end position="83"/>
    </location>
</feature>
<organism evidence="3 4">
    <name type="scientific">Halorubrum vacuolatum</name>
    <name type="common">Natronobacterium vacuolatum</name>
    <dbReference type="NCBI Taxonomy" id="63740"/>
    <lineage>
        <taxon>Archaea</taxon>
        <taxon>Methanobacteriati</taxon>
        <taxon>Methanobacteriota</taxon>
        <taxon>Stenosarchaea group</taxon>
        <taxon>Halobacteria</taxon>
        <taxon>Halobacteriales</taxon>
        <taxon>Haloferacaceae</taxon>
        <taxon>Halorubrum</taxon>
    </lineage>
</organism>
<gene>
    <name evidence="3" type="ORF">SAMN06264855_13318</name>
</gene>
<protein>
    <submittedName>
        <fullName evidence="3">Uncharacterized protein</fullName>
    </submittedName>
</protein>
<dbReference type="AlphaFoldDB" id="A0A238Y9X6"/>
<evidence type="ECO:0000313" key="4">
    <source>
        <dbReference type="Proteomes" id="UP000198397"/>
    </source>
</evidence>
<dbReference type="Proteomes" id="UP000198397">
    <property type="component" value="Unassembled WGS sequence"/>
</dbReference>
<proteinExistence type="predicted"/>
<dbReference type="RefSeq" id="WP_089385984.1">
    <property type="nucleotide sequence ID" value="NZ_FZNQ01000033.1"/>
</dbReference>
<keyword evidence="4" id="KW-1185">Reference proteome</keyword>
<feature type="region of interest" description="Disordered" evidence="1">
    <location>
        <begin position="1"/>
        <end position="22"/>
    </location>
</feature>
<evidence type="ECO:0000313" key="3">
    <source>
        <dbReference type="EMBL" id="SNR67394.1"/>
    </source>
</evidence>
<keyword evidence="2" id="KW-0472">Membrane</keyword>
<evidence type="ECO:0000256" key="2">
    <source>
        <dbReference type="SAM" id="Phobius"/>
    </source>
</evidence>
<evidence type="ECO:0000256" key="1">
    <source>
        <dbReference type="SAM" id="MobiDB-lite"/>
    </source>
</evidence>
<name>A0A238Y9X6_HALVU</name>
<reference evidence="3 4" key="1">
    <citation type="submission" date="2017-06" db="EMBL/GenBank/DDBJ databases">
        <authorList>
            <person name="Kim H.J."/>
            <person name="Triplett B.A."/>
        </authorList>
    </citation>
    <scope>NUCLEOTIDE SEQUENCE [LARGE SCALE GENOMIC DNA]</scope>
    <source>
        <strain evidence="3 4">DSM 8800</strain>
    </source>
</reference>
<feature type="transmembrane region" description="Helical" evidence="2">
    <location>
        <begin position="33"/>
        <end position="59"/>
    </location>
</feature>
<keyword evidence="2" id="KW-0812">Transmembrane</keyword>
<dbReference type="EMBL" id="FZNQ01000033">
    <property type="protein sequence ID" value="SNR67394.1"/>
    <property type="molecule type" value="Genomic_DNA"/>
</dbReference>